<dbReference type="RefSeq" id="WP_143788438.1">
    <property type="nucleotide sequence ID" value="NZ_FSRU01000002.1"/>
</dbReference>
<evidence type="ECO:0000313" key="3">
    <source>
        <dbReference type="EMBL" id="SIO60122.1"/>
    </source>
</evidence>
<dbReference type="EMBL" id="FSRU01000002">
    <property type="protein sequence ID" value="SIO60122.1"/>
    <property type="molecule type" value="Genomic_DNA"/>
</dbReference>
<feature type="compositionally biased region" description="Low complexity" evidence="1">
    <location>
        <begin position="129"/>
        <end position="148"/>
    </location>
</feature>
<organism evidence="3 4">
    <name type="scientific">Paraburkholderia phenazinium</name>
    <dbReference type="NCBI Taxonomy" id="60549"/>
    <lineage>
        <taxon>Bacteria</taxon>
        <taxon>Pseudomonadati</taxon>
        <taxon>Pseudomonadota</taxon>
        <taxon>Betaproteobacteria</taxon>
        <taxon>Burkholderiales</taxon>
        <taxon>Burkholderiaceae</taxon>
        <taxon>Paraburkholderia</taxon>
    </lineage>
</organism>
<accession>A0A1N6KU65</accession>
<evidence type="ECO:0000313" key="4">
    <source>
        <dbReference type="Proteomes" id="UP000185151"/>
    </source>
</evidence>
<evidence type="ECO:0000256" key="2">
    <source>
        <dbReference type="SAM" id="Phobius"/>
    </source>
</evidence>
<gene>
    <name evidence="3" type="ORF">SAMN05444165_4745</name>
</gene>
<feature type="region of interest" description="Disordered" evidence="1">
    <location>
        <begin position="160"/>
        <end position="207"/>
    </location>
</feature>
<evidence type="ECO:0000256" key="1">
    <source>
        <dbReference type="SAM" id="MobiDB-lite"/>
    </source>
</evidence>
<feature type="compositionally biased region" description="Low complexity" evidence="1">
    <location>
        <begin position="170"/>
        <end position="186"/>
    </location>
</feature>
<feature type="region of interest" description="Disordered" evidence="1">
    <location>
        <begin position="126"/>
        <end position="148"/>
    </location>
</feature>
<dbReference type="OrthoDB" id="9006324at2"/>
<proteinExistence type="predicted"/>
<feature type="region of interest" description="Disordered" evidence="1">
    <location>
        <begin position="1"/>
        <end position="41"/>
    </location>
</feature>
<feature type="transmembrane region" description="Helical" evidence="2">
    <location>
        <begin position="55"/>
        <end position="78"/>
    </location>
</feature>
<keyword evidence="2" id="KW-0812">Transmembrane</keyword>
<reference evidence="3 4" key="1">
    <citation type="submission" date="2016-11" db="EMBL/GenBank/DDBJ databases">
        <authorList>
            <person name="Jaros S."/>
            <person name="Januszkiewicz K."/>
            <person name="Wedrychowicz H."/>
        </authorList>
    </citation>
    <scope>NUCLEOTIDE SEQUENCE [LARGE SCALE GENOMIC DNA]</scope>
    <source>
        <strain evidence="3 4">GAS95</strain>
    </source>
</reference>
<keyword evidence="2" id="KW-1133">Transmembrane helix</keyword>
<dbReference type="AlphaFoldDB" id="A0A1N6KU65"/>
<name>A0A1N6KU65_9BURK</name>
<keyword evidence="4" id="KW-1185">Reference proteome</keyword>
<dbReference type="Proteomes" id="UP000185151">
    <property type="component" value="Unassembled WGS sequence"/>
</dbReference>
<sequence>MAKHTGPPESQVDHSASAGHSADRPHSDSAQDFSQGFDADVDPASVAPPARFGRLALWVASASALTVGVAATLAYGVWFDQDQRAYAKAMTVAQQTLSAGVAVVPEQPSPAVGVATVPAQQTAWSGHVAAAAPPQTPPAASASPASPATLADADLTTSASFAQPESTDGAPPDAFAAHSSAAQSAPLSGSAKQARHHPPPRLKPDNGLFARMQSFFHRVSYRQHGNGSQRDLYAHS</sequence>
<protein>
    <submittedName>
        <fullName evidence="3">Uncharacterized protein</fullName>
    </submittedName>
</protein>
<keyword evidence="2" id="KW-0472">Membrane</keyword>